<dbReference type="EMBL" id="JAMBOL010000009">
    <property type="protein sequence ID" value="MCM3714696.1"/>
    <property type="molecule type" value="Genomic_DNA"/>
</dbReference>
<dbReference type="PANTHER" id="PTHR43798">
    <property type="entry name" value="MONOACYLGLYCEROL LIPASE"/>
    <property type="match status" value="1"/>
</dbReference>
<dbReference type="RefSeq" id="WP_251223465.1">
    <property type="nucleotide sequence ID" value="NZ_JAMBOL010000009.1"/>
</dbReference>
<dbReference type="PRINTS" id="PR00111">
    <property type="entry name" value="ABHYDROLASE"/>
</dbReference>
<keyword evidence="2" id="KW-0378">Hydrolase</keyword>
<dbReference type="GO" id="GO:0046464">
    <property type="term" value="P:acylglycerol catabolic process"/>
    <property type="evidence" value="ECO:0007669"/>
    <property type="project" value="TreeGrafter"/>
</dbReference>
<dbReference type="InterPro" id="IPR050266">
    <property type="entry name" value="AB_hydrolase_sf"/>
</dbReference>
<dbReference type="InterPro" id="IPR000639">
    <property type="entry name" value="Epox_hydrolase-like"/>
</dbReference>
<evidence type="ECO:0000259" key="1">
    <source>
        <dbReference type="Pfam" id="PF00561"/>
    </source>
</evidence>
<keyword evidence="3" id="KW-1185">Reference proteome</keyword>
<dbReference type="SUPFAM" id="SSF53474">
    <property type="entry name" value="alpha/beta-Hydrolases"/>
    <property type="match status" value="1"/>
</dbReference>
<dbReference type="InterPro" id="IPR029058">
    <property type="entry name" value="AB_hydrolase_fold"/>
</dbReference>
<dbReference type="Pfam" id="PF00561">
    <property type="entry name" value="Abhydrolase_1"/>
    <property type="match status" value="1"/>
</dbReference>
<reference evidence="2" key="1">
    <citation type="submission" date="2022-05" db="EMBL/GenBank/DDBJ databases">
        <title>Comparative Genomics of Spacecraft Associated Microbes.</title>
        <authorList>
            <person name="Tran M.T."/>
            <person name="Wright A."/>
            <person name="Seuylemezian A."/>
            <person name="Eisen J."/>
            <person name="Coil D."/>
        </authorList>
    </citation>
    <scope>NUCLEOTIDE SEQUENCE</scope>
    <source>
        <strain evidence="2">214.1.1</strain>
    </source>
</reference>
<dbReference type="AlphaFoldDB" id="A0A9X2IPC7"/>
<gene>
    <name evidence="2" type="ORF">M3202_11465</name>
</gene>
<dbReference type="Proteomes" id="UP001139179">
    <property type="component" value="Unassembled WGS sequence"/>
</dbReference>
<proteinExistence type="predicted"/>
<comment type="caution">
    <text evidence="2">The sequence shown here is derived from an EMBL/GenBank/DDBJ whole genome shotgun (WGS) entry which is preliminary data.</text>
</comment>
<evidence type="ECO:0000313" key="3">
    <source>
        <dbReference type="Proteomes" id="UP001139179"/>
    </source>
</evidence>
<dbReference type="InterPro" id="IPR000073">
    <property type="entry name" value="AB_hydrolase_1"/>
</dbReference>
<protein>
    <submittedName>
        <fullName evidence="2">Alpha/beta hydrolase</fullName>
    </submittedName>
</protein>
<organism evidence="2 3">
    <name type="scientific">Halalkalibacter oceani</name>
    <dbReference type="NCBI Taxonomy" id="1653776"/>
    <lineage>
        <taxon>Bacteria</taxon>
        <taxon>Bacillati</taxon>
        <taxon>Bacillota</taxon>
        <taxon>Bacilli</taxon>
        <taxon>Bacillales</taxon>
        <taxon>Bacillaceae</taxon>
        <taxon>Halalkalibacter</taxon>
    </lineage>
</organism>
<dbReference type="GO" id="GO:0047372">
    <property type="term" value="F:monoacylglycerol lipase activity"/>
    <property type="evidence" value="ECO:0007669"/>
    <property type="project" value="TreeGrafter"/>
</dbReference>
<dbReference type="PANTHER" id="PTHR43798:SF33">
    <property type="entry name" value="HYDROLASE, PUTATIVE (AFU_ORTHOLOGUE AFUA_2G14860)-RELATED"/>
    <property type="match status" value="1"/>
</dbReference>
<name>A0A9X2IPC7_9BACI</name>
<dbReference type="PRINTS" id="PR00412">
    <property type="entry name" value="EPOXHYDRLASE"/>
</dbReference>
<accession>A0A9X2IPC7</accession>
<sequence>MKGLRAAKSYIVTGGGGTKLYVEEGGNPDGQPLVFIHGFNQSRYVWAKQFQSELLQDFRLIAFDNRGHGWSEKPVEAYQESEWWAKDLDAVLTELQVKKPILIGWSYGGLVVFDYLRFIGEKAIGGVNLVGARSRIGTTEAAAETGEDYHALKPKLLANEMTAALEGIATFLALCSKRRLPPEEYYYFLGFNAMIPPYVRQALMKRTLSNEDIMTKLSTPFLITHGKEDQVVLPSHAVYNRNQLTHAALSSYEETGHMPFWEQEQRFNQELKDFADTIMQEN</sequence>
<dbReference type="GO" id="GO:0016020">
    <property type="term" value="C:membrane"/>
    <property type="evidence" value="ECO:0007669"/>
    <property type="project" value="TreeGrafter"/>
</dbReference>
<feature type="domain" description="AB hydrolase-1" evidence="1">
    <location>
        <begin position="32"/>
        <end position="262"/>
    </location>
</feature>
<evidence type="ECO:0000313" key="2">
    <source>
        <dbReference type="EMBL" id="MCM3714696.1"/>
    </source>
</evidence>
<dbReference type="Gene3D" id="3.40.50.1820">
    <property type="entry name" value="alpha/beta hydrolase"/>
    <property type="match status" value="1"/>
</dbReference>